<dbReference type="Pfam" id="PF07885">
    <property type="entry name" value="Ion_trans_2"/>
    <property type="match status" value="1"/>
</dbReference>
<accession>A0A1Q9F252</accession>
<dbReference type="AlphaFoldDB" id="A0A1Q9F252"/>
<gene>
    <name evidence="3" type="ORF">AK812_SmicGene2214</name>
</gene>
<comment type="caution">
    <text evidence="3">The sequence shown here is derived from an EMBL/GenBank/DDBJ whole genome shotgun (WGS) entry which is preliminary data.</text>
</comment>
<dbReference type="SUPFAM" id="SSF81324">
    <property type="entry name" value="Voltage-gated potassium channels"/>
    <property type="match status" value="1"/>
</dbReference>
<proteinExistence type="predicted"/>
<dbReference type="InterPro" id="IPR013099">
    <property type="entry name" value="K_chnl_dom"/>
</dbReference>
<dbReference type="EMBL" id="LSRX01000024">
    <property type="protein sequence ID" value="OLQ13733.1"/>
    <property type="molecule type" value="Genomic_DNA"/>
</dbReference>
<evidence type="ECO:0000256" key="1">
    <source>
        <dbReference type="SAM" id="Phobius"/>
    </source>
</evidence>
<feature type="domain" description="Potassium channel" evidence="2">
    <location>
        <begin position="65"/>
        <end position="120"/>
    </location>
</feature>
<dbReference type="OrthoDB" id="433309at2759"/>
<keyword evidence="1" id="KW-0472">Membrane</keyword>
<keyword evidence="1" id="KW-1133">Transmembrane helix</keyword>
<reference evidence="3 4" key="1">
    <citation type="submission" date="2016-02" db="EMBL/GenBank/DDBJ databases">
        <title>Genome analysis of coral dinoflagellate symbionts highlights evolutionary adaptations to a symbiotic lifestyle.</title>
        <authorList>
            <person name="Aranda M."/>
            <person name="Li Y."/>
            <person name="Liew Y.J."/>
            <person name="Baumgarten S."/>
            <person name="Simakov O."/>
            <person name="Wilson M."/>
            <person name="Piel J."/>
            <person name="Ashoor H."/>
            <person name="Bougouffa S."/>
            <person name="Bajic V.B."/>
            <person name="Ryu T."/>
            <person name="Ravasi T."/>
            <person name="Bayer T."/>
            <person name="Micklem G."/>
            <person name="Kim H."/>
            <person name="Bhak J."/>
            <person name="Lajeunesse T.C."/>
            <person name="Voolstra C.R."/>
        </authorList>
    </citation>
    <scope>NUCLEOTIDE SEQUENCE [LARGE SCALE GENOMIC DNA]</scope>
    <source>
        <strain evidence="3 4">CCMP2467</strain>
    </source>
</reference>
<organism evidence="3 4">
    <name type="scientific">Symbiodinium microadriaticum</name>
    <name type="common">Dinoflagellate</name>
    <name type="synonym">Zooxanthella microadriatica</name>
    <dbReference type="NCBI Taxonomy" id="2951"/>
    <lineage>
        <taxon>Eukaryota</taxon>
        <taxon>Sar</taxon>
        <taxon>Alveolata</taxon>
        <taxon>Dinophyceae</taxon>
        <taxon>Suessiales</taxon>
        <taxon>Symbiodiniaceae</taxon>
        <taxon>Symbiodinium</taxon>
    </lineage>
</organism>
<feature type="transmembrane region" description="Helical" evidence="1">
    <location>
        <begin position="51"/>
        <end position="80"/>
    </location>
</feature>
<keyword evidence="1" id="KW-0812">Transmembrane</keyword>
<dbReference type="Proteomes" id="UP000186817">
    <property type="component" value="Unassembled WGS sequence"/>
</dbReference>
<sequence>MATPRTVMDKLEMKFLRCLEGVSRSKNLRGWTKSSEISEADIRDVRPPHAAIFYAAVNLFIPVLLFTTWQLLCAAVFVTLQEMDFTLALSSALYHCVVTATTVGYGDIAIAQDSRLWAVVHVAVVPLDGLSAPPS</sequence>
<dbReference type="Gene3D" id="1.10.287.70">
    <property type="match status" value="1"/>
</dbReference>
<keyword evidence="4" id="KW-1185">Reference proteome</keyword>
<name>A0A1Q9F252_SYMMI</name>
<evidence type="ECO:0000259" key="2">
    <source>
        <dbReference type="Pfam" id="PF07885"/>
    </source>
</evidence>
<protein>
    <recommendedName>
        <fullName evidence="2">Potassium channel domain-containing protein</fullName>
    </recommendedName>
</protein>
<evidence type="ECO:0000313" key="4">
    <source>
        <dbReference type="Proteomes" id="UP000186817"/>
    </source>
</evidence>
<evidence type="ECO:0000313" key="3">
    <source>
        <dbReference type="EMBL" id="OLQ13733.1"/>
    </source>
</evidence>